<comment type="caution">
    <text evidence="1">The sequence shown here is derived from an EMBL/GenBank/DDBJ whole genome shotgun (WGS) entry which is preliminary data.</text>
</comment>
<evidence type="ECO:0000313" key="2">
    <source>
        <dbReference type="Proteomes" id="UP000283269"/>
    </source>
</evidence>
<evidence type="ECO:0000313" key="1">
    <source>
        <dbReference type="EMBL" id="PPQ81127.1"/>
    </source>
</evidence>
<dbReference type="EMBL" id="NHYD01003281">
    <property type="protein sequence ID" value="PPQ81127.1"/>
    <property type="molecule type" value="Genomic_DNA"/>
</dbReference>
<reference evidence="1 2" key="1">
    <citation type="journal article" date="2018" name="Evol. Lett.">
        <title>Horizontal gene cluster transfer increased hallucinogenic mushroom diversity.</title>
        <authorList>
            <person name="Reynolds H.T."/>
            <person name="Vijayakumar V."/>
            <person name="Gluck-Thaler E."/>
            <person name="Korotkin H.B."/>
            <person name="Matheny P.B."/>
            <person name="Slot J.C."/>
        </authorList>
    </citation>
    <scope>NUCLEOTIDE SEQUENCE [LARGE SCALE GENOMIC DNA]</scope>
    <source>
        <strain evidence="1 2">2631</strain>
    </source>
</reference>
<accession>A0A409WRK9</accession>
<name>A0A409WRK9_PSICY</name>
<organism evidence="1 2">
    <name type="scientific">Psilocybe cyanescens</name>
    <dbReference type="NCBI Taxonomy" id="93625"/>
    <lineage>
        <taxon>Eukaryota</taxon>
        <taxon>Fungi</taxon>
        <taxon>Dikarya</taxon>
        <taxon>Basidiomycota</taxon>
        <taxon>Agaricomycotina</taxon>
        <taxon>Agaricomycetes</taxon>
        <taxon>Agaricomycetidae</taxon>
        <taxon>Agaricales</taxon>
        <taxon>Agaricineae</taxon>
        <taxon>Strophariaceae</taxon>
        <taxon>Psilocybe</taxon>
    </lineage>
</organism>
<dbReference type="AlphaFoldDB" id="A0A409WRK9"/>
<proteinExistence type="predicted"/>
<dbReference type="InParanoid" id="A0A409WRK9"/>
<gene>
    <name evidence="1" type="ORF">CVT25_014784</name>
</gene>
<dbReference type="Proteomes" id="UP000283269">
    <property type="component" value="Unassembled WGS sequence"/>
</dbReference>
<protein>
    <submittedName>
        <fullName evidence="1">Uncharacterized protein</fullName>
    </submittedName>
</protein>
<dbReference type="OrthoDB" id="2983156at2759"/>
<sequence length="237" mass="25593">MSVADESSFGASPSAEALAGNARSLNFSSSELGKDITLLLMFEPPQNGKLFKDLFPVCWKVLSFTATGISAATVEYTADTGFLVPQTQSGNLVSASNAQRCQWLTLQKTGQSCTLFTKEDESGNYLTPAQEGDEGVLQCINKADRPAQVGVGFFNKAGSKIEPTLLWKDIAVGSTLAVELTPKLKIYAVNDYKATELIRGNIQSPLLFEQNLIALPSFTEWVVSLDLSTKQVIIKEA</sequence>
<keyword evidence="2" id="KW-1185">Reference proteome</keyword>